<dbReference type="SUPFAM" id="SSF53748">
    <property type="entry name" value="Phosphoglycerate kinase"/>
    <property type="match status" value="2"/>
</dbReference>
<dbReference type="InterPro" id="IPR015824">
    <property type="entry name" value="Phosphoglycerate_kinase_N"/>
</dbReference>
<comment type="cofactor">
    <cofactor evidence="1">
        <name>Mg(2+)</name>
        <dbReference type="ChEBI" id="CHEBI:18420"/>
    </cofactor>
</comment>
<dbReference type="InterPro" id="IPR001576">
    <property type="entry name" value="Phosphoglycerate_kinase"/>
</dbReference>
<evidence type="ECO:0000256" key="5">
    <source>
        <dbReference type="ARBA" id="ARBA00022741"/>
    </source>
</evidence>
<evidence type="ECO:0000256" key="10">
    <source>
        <dbReference type="RuleBase" id="RU000696"/>
    </source>
</evidence>
<dbReference type="InterPro" id="IPR036043">
    <property type="entry name" value="Phosphoglycerate_kinase_sf"/>
</dbReference>
<comment type="subunit">
    <text evidence="10">Monomer.</text>
</comment>
<keyword evidence="5" id="KW-0547">Nucleotide-binding</keyword>
<dbReference type="PRINTS" id="PR00477">
    <property type="entry name" value="PHGLYCKINASE"/>
</dbReference>
<organism evidence="11 12">
    <name type="scientific">Brassica napus</name>
    <name type="common">Rape</name>
    <dbReference type="NCBI Taxonomy" id="3708"/>
    <lineage>
        <taxon>Eukaryota</taxon>
        <taxon>Viridiplantae</taxon>
        <taxon>Streptophyta</taxon>
        <taxon>Embryophyta</taxon>
        <taxon>Tracheophyta</taxon>
        <taxon>Spermatophyta</taxon>
        <taxon>Magnoliopsida</taxon>
        <taxon>eudicotyledons</taxon>
        <taxon>Gunneridae</taxon>
        <taxon>Pentapetalae</taxon>
        <taxon>rosids</taxon>
        <taxon>malvids</taxon>
        <taxon>Brassicales</taxon>
        <taxon>Brassicaceae</taxon>
        <taxon>Brassiceae</taxon>
        <taxon>Brassica</taxon>
    </lineage>
</organism>
<dbReference type="Gene3D" id="3.40.50.1260">
    <property type="entry name" value="Phosphoglycerate kinase, N-terminal domain"/>
    <property type="match status" value="4"/>
</dbReference>
<dbReference type="EC" id="2.7.2.3" evidence="3 9"/>
<comment type="catalytic activity">
    <reaction evidence="9">
        <text>(2R)-3-phosphoglycerate + ATP = (2R)-3-phospho-glyceroyl phosphate + ADP</text>
        <dbReference type="Rhea" id="RHEA:14801"/>
        <dbReference type="ChEBI" id="CHEBI:30616"/>
        <dbReference type="ChEBI" id="CHEBI:57604"/>
        <dbReference type="ChEBI" id="CHEBI:58272"/>
        <dbReference type="ChEBI" id="CHEBI:456216"/>
        <dbReference type="EC" id="2.7.2.3"/>
    </reaction>
</comment>
<evidence type="ECO:0000256" key="8">
    <source>
        <dbReference type="ARBA" id="ARBA00022842"/>
    </source>
</evidence>
<dbReference type="PANTHER" id="PTHR11406">
    <property type="entry name" value="PHOSPHOGLYCERATE KINASE"/>
    <property type="match status" value="1"/>
</dbReference>
<dbReference type="CDD" id="cd00318">
    <property type="entry name" value="Phosphoglycerate_kinase"/>
    <property type="match status" value="1"/>
</dbReference>
<feature type="non-terminal residue" evidence="11">
    <location>
        <position position="672"/>
    </location>
</feature>
<keyword evidence="6 9" id="KW-0418">Kinase</keyword>
<dbReference type="Pfam" id="PF00162">
    <property type="entry name" value="PGK"/>
    <property type="match status" value="2"/>
</dbReference>
<evidence type="ECO:0000256" key="2">
    <source>
        <dbReference type="ARBA" id="ARBA00008982"/>
    </source>
</evidence>
<dbReference type="HAMAP" id="MF_00145">
    <property type="entry name" value="Phosphoglyc_kinase"/>
    <property type="match status" value="1"/>
</dbReference>
<evidence type="ECO:0000256" key="7">
    <source>
        <dbReference type="ARBA" id="ARBA00022840"/>
    </source>
</evidence>
<accession>A0ABQ8CPY7</accession>
<keyword evidence="8" id="KW-0460">Magnesium</keyword>
<evidence type="ECO:0000256" key="4">
    <source>
        <dbReference type="ARBA" id="ARBA00022679"/>
    </source>
</evidence>
<keyword evidence="4 9" id="KW-0808">Transferase</keyword>
<protein>
    <recommendedName>
        <fullName evidence="3 9">Phosphoglycerate kinase</fullName>
        <ecNumber evidence="3 9">2.7.2.3</ecNumber>
    </recommendedName>
</protein>
<dbReference type="Proteomes" id="UP000824890">
    <property type="component" value="Unassembled WGS sequence"/>
</dbReference>
<evidence type="ECO:0000256" key="3">
    <source>
        <dbReference type="ARBA" id="ARBA00013061"/>
    </source>
</evidence>
<sequence>MATKRSVGTLKEADLKGKSVFVRVDLNVPLDDNSNITDDTRIRAAVPTVKYLMENGSRVVLCSHLGRPKGVTPKFSLKPLVPRLSELLGIEVVMANDSIGEEVQKLVAGLPEGGVLLLENVRFYKEEEKNDPEFAKKLAALADVYVNDAFGTAHRAHASTEGVAKYLKPSVAGFLMQKELDYLVGAVVNPKNPFAAIVGGSKVSTKIGVIESLLSTVDILLLGGGMIYTFYKAQGHSVGSSLLEEDKLDLARSLMEKAKAKGVSLLLPTDVVIADKFAPDANSKIVPATAIPDGWMGLDIGPDSIKTFSEALDTTKTIIWNGPMGVFEFEKFAAGTEAVAKQLAELSGKGVTTIIGGGDSVAAVEKVGLADKMSHISTGGGASLELLEGKPLPGRSLGTLMEADLKGKSVLVSVDLSVPLDDNSNITDDTRIRAAIPTIKYLMGNGSRVVLCSHLGRRVTPRFSLKLLVPRLSELIGVEVVMANDSIGEEVQKLVAALPEGGVLLLENVRFYKEEEKNDPEFAKKLAALADVYVNDAFGTAHRAHASTEGVAKYLKPSVAGFLMQKELDYLVGAVANPKRPFAAIVGGSKVSTKIGVIESLLCTVDILLLGGGMIYTFYKAQGHAVGSSLLEEDKLDLARSLMEKAKARGVSLLLPTDVVIADKFAPDANSK</sequence>
<reference evidence="11 12" key="1">
    <citation type="submission" date="2021-05" db="EMBL/GenBank/DDBJ databases">
        <title>Genome Assembly of Synthetic Allotetraploid Brassica napus Reveals Homoeologous Exchanges between Subgenomes.</title>
        <authorList>
            <person name="Davis J.T."/>
        </authorList>
    </citation>
    <scope>NUCLEOTIDE SEQUENCE [LARGE SCALE GENOMIC DNA]</scope>
    <source>
        <strain evidence="12">cv. Da-Ae</strain>
        <tissue evidence="11">Seedling</tissue>
    </source>
</reference>
<comment type="caution">
    <text evidence="11">The sequence shown here is derived from an EMBL/GenBank/DDBJ whole genome shotgun (WGS) entry which is preliminary data.</text>
</comment>
<evidence type="ECO:0000313" key="12">
    <source>
        <dbReference type="Proteomes" id="UP000824890"/>
    </source>
</evidence>
<name>A0ABQ8CPY7_BRANA</name>
<keyword evidence="12" id="KW-1185">Reference proteome</keyword>
<evidence type="ECO:0000256" key="1">
    <source>
        <dbReference type="ARBA" id="ARBA00001946"/>
    </source>
</evidence>
<comment type="similarity">
    <text evidence="2 9">Belongs to the phosphoglycerate kinase family.</text>
</comment>
<dbReference type="PANTHER" id="PTHR11406:SF27">
    <property type="entry name" value="PHOSPHOGLYCERATE KINASE 3, CYTOSOLIC"/>
    <property type="match status" value="1"/>
</dbReference>
<evidence type="ECO:0000313" key="11">
    <source>
        <dbReference type="EMBL" id="KAH0919137.1"/>
    </source>
</evidence>
<evidence type="ECO:0000256" key="9">
    <source>
        <dbReference type="RuleBase" id="RU000532"/>
    </source>
</evidence>
<proteinExistence type="inferred from homology"/>
<evidence type="ECO:0000256" key="6">
    <source>
        <dbReference type="ARBA" id="ARBA00022777"/>
    </source>
</evidence>
<gene>
    <name evidence="11" type="ORF">HID58_026797</name>
</gene>
<keyword evidence="7" id="KW-0067">ATP-binding</keyword>
<dbReference type="EMBL" id="JAGKQM010000007">
    <property type="protein sequence ID" value="KAH0919137.1"/>
    <property type="molecule type" value="Genomic_DNA"/>
</dbReference>